<dbReference type="Gene3D" id="2.180.10.10">
    <property type="entry name" value="RHS repeat-associated core"/>
    <property type="match status" value="1"/>
</dbReference>
<dbReference type="Proteomes" id="UP000182471">
    <property type="component" value="Unassembled WGS sequence"/>
</dbReference>
<dbReference type="AlphaFoldDB" id="A0A1H9UAJ2"/>
<proteinExistence type="predicted"/>
<sequence length="438" mass="47415">MNIPQKRYTFLNDDLGSTMRMSNGAGALQATYGYDEFGQEILDGINTLKNALGKVADLVNPFGFVGYQRDNIADDYFAEAREYRPEEGRFSGTDVIQGTIEMPFTLNRYGYCYNNGMLMNDLNGMWPNPIKWVKDKTKKAAKAVGSAVKAAGKAVKAVGNLVKSHKRQLIGLGIQGAAILGAAALVGLTGGTAAPLVAVAASGFITGAGIELGSQYSSGKNFNEINYKEVAIQGGIGVAFSVLPGAASGLKCLSKINSHHIEAAVNGFIGAGASVFTDVREGKSGGTIAKDAFCSFAANATVSYIGNPFKGHAEKRTSVKATEEQLQTIEEQMPLLDGKEKYIAKLREKLHQKGLSRSARASIKNRIQNAMKKYKKYMQPIKEIDEEMTKKFNKWLGFRYTRVDGVGARASGDVTNFYSWVLDYANVFYNAELKGCTE</sequence>
<dbReference type="InterPro" id="IPR022385">
    <property type="entry name" value="Rhs_assc_core"/>
</dbReference>
<dbReference type="EMBL" id="FOGW01000025">
    <property type="protein sequence ID" value="SES06281.1"/>
    <property type="molecule type" value="Genomic_DNA"/>
</dbReference>
<evidence type="ECO:0000313" key="1">
    <source>
        <dbReference type="EMBL" id="SES06281.1"/>
    </source>
</evidence>
<evidence type="ECO:0000313" key="2">
    <source>
        <dbReference type="Proteomes" id="UP000182471"/>
    </source>
</evidence>
<keyword evidence="2" id="KW-1185">Reference proteome</keyword>
<accession>A0A1H9UAJ2</accession>
<organism evidence="1 2">
    <name type="scientific">Lachnobacterium bovis</name>
    <dbReference type="NCBI Taxonomy" id="140626"/>
    <lineage>
        <taxon>Bacteria</taxon>
        <taxon>Bacillati</taxon>
        <taxon>Bacillota</taxon>
        <taxon>Clostridia</taxon>
        <taxon>Lachnospirales</taxon>
        <taxon>Lachnospiraceae</taxon>
        <taxon>Lachnobacterium</taxon>
    </lineage>
</organism>
<name>A0A1H9UAJ2_9FIRM</name>
<dbReference type="NCBIfam" id="TIGR03696">
    <property type="entry name" value="Rhs_assc_core"/>
    <property type="match status" value="1"/>
</dbReference>
<protein>
    <submittedName>
        <fullName evidence="1">RHS repeat-associated core domain-containing protein</fullName>
    </submittedName>
</protein>
<gene>
    <name evidence="1" type="ORF">SAMN02910429_02012</name>
</gene>
<reference evidence="2" key="1">
    <citation type="submission" date="2016-10" db="EMBL/GenBank/DDBJ databases">
        <authorList>
            <person name="Varghese N."/>
            <person name="Submissions S."/>
        </authorList>
    </citation>
    <scope>NUCLEOTIDE SEQUENCE [LARGE SCALE GENOMIC DNA]</scope>
    <source>
        <strain evidence="2">S1b</strain>
    </source>
</reference>